<dbReference type="GeneID" id="55493200"/>
<dbReference type="OrthoDB" id="9811754at2"/>
<accession>A0A0P1EE94</accession>
<proteinExistence type="predicted"/>
<dbReference type="RefSeq" id="WP_058274439.1">
    <property type="nucleotide sequence ID" value="NZ_CYPS01000046.1"/>
</dbReference>
<dbReference type="Gene3D" id="1.10.287.470">
    <property type="entry name" value="Helix hairpin bin"/>
    <property type="match status" value="1"/>
</dbReference>
<feature type="domain" description="Multidrug resistance protein MdtA-like alpha-helical hairpin" evidence="4">
    <location>
        <begin position="98"/>
        <end position="157"/>
    </location>
</feature>
<dbReference type="InterPro" id="IPR058625">
    <property type="entry name" value="MdtA-like_BSH"/>
</dbReference>
<reference evidence="7 8" key="2">
    <citation type="submission" date="2015-09" db="EMBL/GenBank/DDBJ databases">
        <authorList>
            <consortium name="Swine Surveillance"/>
        </authorList>
    </citation>
    <scope>NUCLEOTIDE SEQUENCE [LARGE SCALE GENOMIC DNA]</scope>
    <source>
        <strain evidence="7 8">CECT 4292</strain>
        <strain evidence="6">CECT 4293</strain>
    </source>
</reference>
<dbReference type="Pfam" id="PF25917">
    <property type="entry name" value="BSH_RND"/>
    <property type="match status" value="1"/>
</dbReference>
<gene>
    <name evidence="7" type="primary">yiaV_2</name>
    <name evidence="7" type="ORF">RUA4292_01977</name>
    <name evidence="6" type="ORF">RUM4293_03375</name>
</gene>
<evidence type="ECO:0000313" key="9">
    <source>
        <dbReference type="Proteomes" id="UP000050786"/>
    </source>
</evidence>
<evidence type="ECO:0000313" key="7">
    <source>
        <dbReference type="EMBL" id="CUH47801.1"/>
    </source>
</evidence>
<dbReference type="InterPro" id="IPR050393">
    <property type="entry name" value="MFP_Efflux_Pump"/>
</dbReference>
<dbReference type="PANTHER" id="PTHR30367">
    <property type="entry name" value="P-HYDROXYBENZOIC ACID EFFLUX PUMP SUBUNIT AAEA-RELATED"/>
    <property type="match status" value="1"/>
</dbReference>
<dbReference type="AlphaFoldDB" id="A0A0P1EE94"/>
<evidence type="ECO:0000259" key="5">
    <source>
        <dbReference type="Pfam" id="PF25917"/>
    </source>
</evidence>
<sequence length="312" mass="33073">MLIILAIYFGIIWLLFFQLKLFSWSRTSKIIVALVGLGICLYVIAQLNTKTPSGRIAVMGVVVEIAPSVDGEVIEVPAIPNQAVNAGDVLFRIDPEPFKAAVKEAEADVEIASLTLNRQQTVFDRNPGLSVSEQDIDESRATLDAAEARLEAARFDLEETTIRAPQDGIVTSVNLSPGNQVSSSASVMPFIESGSFRMVGVFSQNGSGALMAGTPVELIFEAVPGTIFTSSVFQVVPGTAGGQIPVSSNLLSATSVGSDSEVLLLLEWPDGLPKYASQPGMVGSATAYGPDAGPFEILAKVLVRIRALLTYL</sequence>
<evidence type="ECO:0000259" key="4">
    <source>
        <dbReference type="Pfam" id="PF25876"/>
    </source>
</evidence>
<feature type="domain" description="Multidrug resistance protein MdtA-like barrel-sandwich hybrid" evidence="5">
    <location>
        <begin position="62"/>
        <end position="184"/>
    </location>
</feature>
<keyword evidence="3" id="KW-1133">Transmembrane helix</keyword>
<evidence type="ECO:0000256" key="1">
    <source>
        <dbReference type="ARBA" id="ARBA00004167"/>
    </source>
</evidence>
<feature type="coiled-coil region" evidence="2">
    <location>
        <begin position="129"/>
        <end position="163"/>
    </location>
</feature>
<dbReference type="SUPFAM" id="SSF111369">
    <property type="entry name" value="HlyD-like secretion proteins"/>
    <property type="match status" value="1"/>
</dbReference>
<feature type="transmembrane region" description="Helical" evidence="3">
    <location>
        <begin position="6"/>
        <end position="23"/>
    </location>
</feature>
<dbReference type="InterPro" id="IPR058624">
    <property type="entry name" value="MdtA-like_HH"/>
</dbReference>
<evidence type="ECO:0000313" key="6">
    <source>
        <dbReference type="EMBL" id="CUH44473.1"/>
    </source>
</evidence>
<evidence type="ECO:0000256" key="2">
    <source>
        <dbReference type="SAM" id="Coils"/>
    </source>
</evidence>
<dbReference type="EMBL" id="CYPS01000046">
    <property type="protein sequence ID" value="CUH44473.1"/>
    <property type="molecule type" value="Genomic_DNA"/>
</dbReference>
<dbReference type="Proteomes" id="UP000050786">
    <property type="component" value="Unassembled WGS sequence"/>
</dbReference>
<dbReference type="STRING" id="81569.RUM4293_03375"/>
<feature type="transmembrane region" description="Helical" evidence="3">
    <location>
        <begin position="30"/>
        <end position="47"/>
    </location>
</feature>
<comment type="subcellular location">
    <subcellularLocation>
        <location evidence="1">Membrane</location>
        <topology evidence="1">Single-pass membrane protein</topology>
    </subcellularLocation>
</comment>
<keyword evidence="3" id="KW-0472">Membrane</keyword>
<organism evidence="7 8">
    <name type="scientific">Ruegeria atlantica</name>
    <dbReference type="NCBI Taxonomy" id="81569"/>
    <lineage>
        <taxon>Bacteria</taxon>
        <taxon>Pseudomonadati</taxon>
        <taxon>Pseudomonadota</taxon>
        <taxon>Alphaproteobacteria</taxon>
        <taxon>Rhodobacterales</taxon>
        <taxon>Roseobacteraceae</taxon>
        <taxon>Ruegeria</taxon>
    </lineage>
</organism>
<evidence type="ECO:0000313" key="8">
    <source>
        <dbReference type="Proteomes" id="UP000050783"/>
    </source>
</evidence>
<keyword evidence="9" id="KW-1185">Reference proteome</keyword>
<protein>
    <submittedName>
        <fullName evidence="7">Inner membrane protein YiaV</fullName>
    </submittedName>
</protein>
<dbReference type="EMBL" id="CYPU01000036">
    <property type="protein sequence ID" value="CUH47801.1"/>
    <property type="molecule type" value="Genomic_DNA"/>
</dbReference>
<keyword evidence="2" id="KW-0175">Coiled coil</keyword>
<reference evidence="9" key="1">
    <citation type="submission" date="2015-09" db="EMBL/GenBank/DDBJ databases">
        <authorList>
            <person name="Rodrigo-Torres L."/>
            <person name="Arahal D.R."/>
        </authorList>
    </citation>
    <scope>NUCLEOTIDE SEQUENCE [LARGE SCALE GENOMIC DNA]</scope>
    <source>
        <strain evidence="9">CECT 4293</strain>
    </source>
</reference>
<dbReference type="Proteomes" id="UP000050783">
    <property type="component" value="Unassembled WGS sequence"/>
</dbReference>
<evidence type="ECO:0000256" key="3">
    <source>
        <dbReference type="SAM" id="Phobius"/>
    </source>
</evidence>
<dbReference type="Gene3D" id="2.40.50.100">
    <property type="match status" value="1"/>
</dbReference>
<dbReference type="Pfam" id="PF25876">
    <property type="entry name" value="HH_MFP_RND"/>
    <property type="match status" value="1"/>
</dbReference>
<dbReference type="PANTHER" id="PTHR30367:SF1">
    <property type="entry name" value="MULTIDRUG RESISTANCE PROTEIN MDTN"/>
    <property type="match status" value="1"/>
</dbReference>
<name>A0A0P1EE94_9RHOB</name>
<keyword evidence="3" id="KW-0812">Transmembrane</keyword>